<protein>
    <submittedName>
        <fullName evidence="1">Alpha/beta hydrolase</fullName>
    </submittedName>
</protein>
<keyword evidence="2" id="KW-1185">Reference proteome</keyword>
<dbReference type="InterPro" id="IPR029058">
    <property type="entry name" value="AB_hydrolase_fold"/>
</dbReference>
<evidence type="ECO:0000313" key="2">
    <source>
        <dbReference type="Proteomes" id="UP001497602"/>
    </source>
</evidence>
<accession>A0ABM9PKP4</accession>
<dbReference type="Proteomes" id="UP001497602">
    <property type="component" value="Unassembled WGS sequence"/>
</dbReference>
<keyword evidence="1" id="KW-0378">Hydrolase</keyword>
<dbReference type="EMBL" id="CAXJRC010000011">
    <property type="protein sequence ID" value="CAL2106225.1"/>
    <property type="molecule type" value="Genomic_DNA"/>
</dbReference>
<name>A0ABM9PKP4_9FLAO</name>
<reference evidence="1 2" key="1">
    <citation type="submission" date="2024-05" db="EMBL/GenBank/DDBJ databases">
        <authorList>
            <person name="Duchaud E."/>
        </authorList>
    </citation>
    <scope>NUCLEOTIDE SEQUENCE [LARGE SCALE GENOMIC DNA]</scope>
    <source>
        <strain evidence="1">Ena-SAMPLE-TAB-13-05-2024-13:56:06:370-140305</strain>
    </source>
</reference>
<gene>
    <name evidence="1" type="ORF">T190115A13A_10381</name>
</gene>
<dbReference type="RefSeq" id="WP_348737990.1">
    <property type="nucleotide sequence ID" value="NZ_CAXJRC010000011.1"/>
</dbReference>
<dbReference type="GO" id="GO:0016787">
    <property type="term" value="F:hydrolase activity"/>
    <property type="evidence" value="ECO:0007669"/>
    <property type="project" value="UniProtKB-KW"/>
</dbReference>
<comment type="caution">
    <text evidence="1">The sequence shown here is derived from an EMBL/GenBank/DDBJ whole genome shotgun (WGS) entry which is preliminary data.</text>
</comment>
<proteinExistence type="predicted"/>
<sequence>MKKRLIILSDLWGKQNANWVKNYKELLADTCDIIFYDSCELAEINTSVYEEERLHTQFVNGGIELAVKNLLKLEERKPISILAFSVGGVIAWKYALINKNVNYLCCISSTRLRYEVAKPTCYIDLLYGTKDTFIPNEKWFVLLGVSVKMIDGFHEVYKEVKAINLIVENLRKYLS</sequence>
<dbReference type="Gene3D" id="3.40.50.1820">
    <property type="entry name" value="alpha/beta hydrolase"/>
    <property type="match status" value="1"/>
</dbReference>
<dbReference type="SUPFAM" id="SSF53474">
    <property type="entry name" value="alpha/beta-Hydrolases"/>
    <property type="match status" value="1"/>
</dbReference>
<organism evidence="1 2">
    <name type="scientific">Tenacibaculum vairaonense</name>
    <dbReference type="NCBI Taxonomy" id="3137860"/>
    <lineage>
        <taxon>Bacteria</taxon>
        <taxon>Pseudomonadati</taxon>
        <taxon>Bacteroidota</taxon>
        <taxon>Flavobacteriia</taxon>
        <taxon>Flavobacteriales</taxon>
        <taxon>Flavobacteriaceae</taxon>
        <taxon>Tenacibaculum</taxon>
    </lineage>
</organism>
<evidence type="ECO:0000313" key="1">
    <source>
        <dbReference type="EMBL" id="CAL2106225.1"/>
    </source>
</evidence>